<dbReference type="InterPro" id="IPR036521">
    <property type="entry name" value="SRP19-like_sf"/>
</dbReference>
<feature type="region of interest" description="Disordered" evidence="4">
    <location>
        <begin position="54"/>
        <end position="76"/>
    </location>
</feature>
<keyword evidence="6" id="KW-1185">Reference proteome</keyword>
<dbReference type="Gene3D" id="3.30.56.30">
    <property type="entry name" value="Signal recognition particle, SRP19-like subunit"/>
    <property type="match status" value="1"/>
</dbReference>
<dbReference type="GO" id="GO:0006614">
    <property type="term" value="P:SRP-dependent cotranslational protein targeting to membrane"/>
    <property type="evidence" value="ECO:0007669"/>
    <property type="project" value="InterPro"/>
</dbReference>
<reference evidence="5" key="1">
    <citation type="journal article" date="2022" name="Plant J.">
        <title>Strategies of tolerance reflected in two North American maple genomes.</title>
        <authorList>
            <person name="McEvoy S.L."/>
            <person name="Sezen U.U."/>
            <person name="Trouern-Trend A."/>
            <person name="McMahon S.M."/>
            <person name="Schaberg P.G."/>
            <person name="Yang J."/>
            <person name="Wegrzyn J.L."/>
            <person name="Swenson N.G."/>
        </authorList>
    </citation>
    <scope>NUCLEOTIDE SEQUENCE</scope>
    <source>
        <strain evidence="5">NS2018</strain>
    </source>
</reference>
<protein>
    <submittedName>
        <fullName evidence="5">Uncharacterized protein</fullName>
    </submittedName>
</protein>
<dbReference type="EMBL" id="JAUESC010000001">
    <property type="protein sequence ID" value="KAK0607302.1"/>
    <property type="molecule type" value="Genomic_DNA"/>
</dbReference>
<feature type="region of interest" description="Disordered" evidence="4">
    <location>
        <begin position="259"/>
        <end position="290"/>
    </location>
</feature>
<keyword evidence="1" id="KW-0963">Cytoplasm</keyword>
<sequence length="537" mass="59268">MELISHQDMTWEKGITDEVYNNKVEVRTIEKEKKNNLDVFKRCSSLAFRKAKSDRSDLPLKSHPMKTRGSRSKFKETNNNGQVKYEKRVIWNLEDEIAKVTEKGVVLGLDLKSGSSCRRSNNTKGGQNKLGHSLRDCQDKGEEKEVTTEAQLRLNVWLRAESPPKRFNHRSDPYGRRMGGYQGGNSNYGAGQGSWRPGASWRRSGKGEGSESQAGNQSWLGGKMKSQVGMLKSIEPIKTNLGKGVTLNALRGKALSVESSAGNELKLVSGKELQPSNKPSINEGKDNSLASSENLMEVDTNADRGPTHPIRALKPIGTMETQTTKMDTASKGLGPSKPAEPSTTQILDMGQGSGPTIQEPKPTKAVEDLKVQKGGKWKRAARAKDRGILIANLGDFSKLGKRGNSEIEEVRQLEGKKAKSSGQVLENATIPIVHTESEKSEEGKLVCEKGFEQSSHEVYSNGNLDAIDSTISDEVRQGKLQPSQIDKAYPRDFMHRGRLRSLLKREDGTLYNPAISSGKQLMLHVGMLQNWYLDIPV</sequence>
<evidence type="ECO:0000256" key="2">
    <source>
        <dbReference type="ARBA" id="ARBA00023135"/>
    </source>
</evidence>
<dbReference type="GO" id="GO:0005786">
    <property type="term" value="C:signal recognition particle, endoplasmic reticulum targeting"/>
    <property type="evidence" value="ECO:0007669"/>
    <property type="project" value="UniProtKB-KW"/>
</dbReference>
<dbReference type="Pfam" id="PF01922">
    <property type="entry name" value="SRP19"/>
    <property type="match status" value="1"/>
</dbReference>
<evidence type="ECO:0000256" key="3">
    <source>
        <dbReference type="ARBA" id="ARBA00023274"/>
    </source>
</evidence>
<keyword evidence="3" id="KW-0687">Ribonucleoprotein</keyword>
<evidence type="ECO:0000256" key="1">
    <source>
        <dbReference type="ARBA" id="ARBA00022490"/>
    </source>
</evidence>
<gene>
    <name evidence="5" type="ORF">LWI29_012866</name>
</gene>
<evidence type="ECO:0000313" key="5">
    <source>
        <dbReference type="EMBL" id="KAK0607302.1"/>
    </source>
</evidence>
<evidence type="ECO:0000313" key="6">
    <source>
        <dbReference type="Proteomes" id="UP001168877"/>
    </source>
</evidence>
<dbReference type="AlphaFoldDB" id="A0AA39W8C6"/>
<feature type="compositionally biased region" description="Basic residues" evidence="4">
    <location>
        <begin position="63"/>
        <end position="72"/>
    </location>
</feature>
<name>A0AA39W8C6_ACESA</name>
<reference evidence="5" key="2">
    <citation type="submission" date="2023-06" db="EMBL/GenBank/DDBJ databases">
        <authorList>
            <person name="Swenson N.G."/>
            <person name="Wegrzyn J.L."/>
            <person name="Mcevoy S.L."/>
        </authorList>
    </citation>
    <scope>NUCLEOTIDE SEQUENCE</scope>
    <source>
        <strain evidence="5">NS2018</strain>
        <tissue evidence="5">Leaf</tissue>
    </source>
</reference>
<evidence type="ECO:0000256" key="4">
    <source>
        <dbReference type="SAM" id="MobiDB-lite"/>
    </source>
</evidence>
<feature type="region of interest" description="Disordered" evidence="4">
    <location>
        <begin position="116"/>
        <end position="135"/>
    </location>
</feature>
<dbReference type="InterPro" id="IPR002778">
    <property type="entry name" value="Signal_recog_particle_SRP19"/>
</dbReference>
<dbReference type="GO" id="GO:0008312">
    <property type="term" value="F:7S RNA binding"/>
    <property type="evidence" value="ECO:0007669"/>
    <property type="project" value="InterPro"/>
</dbReference>
<feature type="compositionally biased region" description="Polar residues" evidence="4">
    <location>
        <begin position="116"/>
        <end position="126"/>
    </location>
</feature>
<feature type="compositionally biased region" description="Polar residues" evidence="4">
    <location>
        <begin position="210"/>
        <end position="219"/>
    </location>
</feature>
<accession>A0AA39W8C6</accession>
<feature type="region of interest" description="Disordered" evidence="4">
    <location>
        <begin position="167"/>
        <end position="221"/>
    </location>
</feature>
<proteinExistence type="predicted"/>
<keyword evidence="2" id="KW-0733">Signal recognition particle</keyword>
<dbReference type="Proteomes" id="UP001168877">
    <property type="component" value="Unassembled WGS sequence"/>
</dbReference>
<dbReference type="SUPFAM" id="SSF69695">
    <property type="entry name" value="SRP19"/>
    <property type="match status" value="1"/>
</dbReference>
<organism evidence="5 6">
    <name type="scientific">Acer saccharum</name>
    <name type="common">Sugar maple</name>
    <dbReference type="NCBI Taxonomy" id="4024"/>
    <lineage>
        <taxon>Eukaryota</taxon>
        <taxon>Viridiplantae</taxon>
        <taxon>Streptophyta</taxon>
        <taxon>Embryophyta</taxon>
        <taxon>Tracheophyta</taxon>
        <taxon>Spermatophyta</taxon>
        <taxon>Magnoliopsida</taxon>
        <taxon>eudicotyledons</taxon>
        <taxon>Gunneridae</taxon>
        <taxon>Pentapetalae</taxon>
        <taxon>rosids</taxon>
        <taxon>malvids</taxon>
        <taxon>Sapindales</taxon>
        <taxon>Sapindaceae</taxon>
        <taxon>Hippocastanoideae</taxon>
        <taxon>Acereae</taxon>
        <taxon>Acer</taxon>
    </lineage>
</organism>
<comment type="caution">
    <text evidence="5">The sequence shown here is derived from an EMBL/GenBank/DDBJ whole genome shotgun (WGS) entry which is preliminary data.</text>
</comment>